<protein>
    <submittedName>
        <fullName evidence="1">Uncharacterized protein</fullName>
    </submittedName>
</protein>
<evidence type="ECO:0000313" key="1">
    <source>
        <dbReference type="EMBL" id="CAJ2636351.1"/>
    </source>
</evidence>
<reference evidence="1" key="1">
    <citation type="submission" date="2023-10" db="EMBL/GenBank/DDBJ databases">
        <authorList>
            <person name="Rodriguez Cubillos JULIANA M."/>
            <person name="De Vega J."/>
        </authorList>
    </citation>
    <scope>NUCLEOTIDE SEQUENCE</scope>
</reference>
<keyword evidence="2" id="KW-1185">Reference proteome</keyword>
<dbReference type="Proteomes" id="UP001177021">
    <property type="component" value="Unassembled WGS sequence"/>
</dbReference>
<organism evidence="1 2">
    <name type="scientific">Trifolium pratense</name>
    <name type="common">Red clover</name>
    <dbReference type="NCBI Taxonomy" id="57577"/>
    <lineage>
        <taxon>Eukaryota</taxon>
        <taxon>Viridiplantae</taxon>
        <taxon>Streptophyta</taxon>
        <taxon>Embryophyta</taxon>
        <taxon>Tracheophyta</taxon>
        <taxon>Spermatophyta</taxon>
        <taxon>Magnoliopsida</taxon>
        <taxon>eudicotyledons</taxon>
        <taxon>Gunneridae</taxon>
        <taxon>Pentapetalae</taxon>
        <taxon>rosids</taxon>
        <taxon>fabids</taxon>
        <taxon>Fabales</taxon>
        <taxon>Fabaceae</taxon>
        <taxon>Papilionoideae</taxon>
        <taxon>50 kb inversion clade</taxon>
        <taxon>NPAAA clade</taxon>
        <taxon>Hologalegina</taxon>
        <taxon>IRL clade</taxon>
        <taxon>Trifolieae</taxon>
        <taxon>Trifolium</taxon>
    </lineage>
</organism>
<comment type="caution">
    <text evidence="1">The sequence shown here is derived from an EMBL/GenBank/DDBJ whole genome shotgun (WGS) entry which is preliminary data.</text>
</comment>
<evidence type="ECO:0000313" key="2">
    <source>
        <dbReference type="Proteomes" id="UP001177021"/>
    </source>
</evidence>
<proteinExistence type="predicted"/>
<sequence length="103" mass="11591">MSLNCQASGQILQKENCDRENFPEMKKSVSKKVRIQVERSWSGNLTPPQCEGGSGAVAKIKAEHRRTNSAGNIEPRLLRSSGMRRDWRLEELIGKKENGVSCY</sequence>
<name>A0ACB0IUY5_TRIPR</name>
<dbReference type="EMBL" id="CASHSV030000002">
    <property type="protein sequence ID" value="CAJ2636351.1"/>
    <property type="molecule type" value="Genomic_DNA"/>
</dbReference>
<gene>
    <name evidence="1" type="ORF">MILVUS5_LOCUS6863</name>
</gene>
<accession>A0ACB0IUY5</accession>